<keyword evidence="2 6" id="KW-0032">Aminotransferase</keyword>
<dbReference type="Gene3D" id="3.90.1150.10">
    <property type="entry name" value="Aspartate Aminotransferase, domain 1"/>
    <property type="match status" value="1"/>
</dbReference>
<accession>A0A8J2TJH3</accession>
<dbReference type="RefSeq" id="WP_188391933.1">
    <property type="nucleotide sequence ID" value="NZ_BMEV01000026.1"/>
</dbReference>
<dbReference type="AlphaFoldDB" id="A0A8J2TJH3"/>
<dbReference type="GO" id="GO:0030170">
    <property type="term" value="F:pyridoxal phosphate binding"/>
    <property type="evidence" value="ECO:0007669"/>
    <property type="project" value="InterPro"/>
</dbReference>
<reference evidence="6" key="2">
    <citation type="submission" date="2020-09" db="EMBL/GenBank/DDBJ databases">
        <authorList>
            <person name="Sun Q."/>
            <person name="Zhou Y."/>
        </authorList>
    </citation>
    <scope>NUCLEOTIDE SEQUENCE</scope>
    <source>
        <strain evidence="6">CGMCC 1.12360</strain>
    </source>
</reference>
<comment type="similarity">
    <text evidence="5">Belongs to the class-III pyridoxal-phosphate-dependent aminotransferase family.</text>
</comment>
<dbReference type="SUPFAM" id="SSF53383">
    <property type="entry name" value="PLP-dependent transferases"/>
    <property type="match status" value="1"/>
</dbReference>
<proteinExistence type="inferred from homology"/>
<dbReference type="PIRSF" id="PIRSF000521">
    <property type="entry name" value="Transaminase_4ab_Lys_Orn"/>
    <property type="match status" value="1"/>
</dbReference>
<keyword evidence="4 5" id="KW-0663">Pyridoxal phosphate</keyword>
<evidence type="ECO:0000256" key="1">
    <source>
        <dbReference type="ARBA" id="ARBA00001933"/>
    </source>
</evidence>
<dbReference type="GO" id="GO:0008483">
    <property type="term" value="F:transaminase activity"/>
    <property type="evidence" value="ECO:0007669"/>
    <property type="project" value="UniProtKB-KW"/>
</dbReference>
<evidence type="ECO:0000313" key="6">
    <source>
        <dbReference type="EMBL" id="GFZ75664.1"/>
    </source>
</evidence>
<dbReference type="InterPro" id="IPR005814">
    <property type="entry name" value="Aminotrans_3"/>
</dbReference>
<comment type="cofactor">
    <cofactor evidence="1">
        <name>pyridoxal 5'-phosphate</name>
        <dbReference type="ChEBI" id="CHEBI:597326"/>
    </cofactor>
</comment>
<keyword evidence="3" id="KW-0808">Transferase</keyword>
<dbReference type="PROSITE" id="PS00600">
    <property type="entry name" value="AA_TRANSFER_CLASS_3"/>
    <property type="match status" value="1"/>
</dbReference>
<dbReference type="CDD" id="cd00610">
    <property type="entry name" value="OAT_like"/>
    <property type="match status" value="1"/>
</dbReference>
<evidence type="ECO:0000256" key="4">
    <source>
        <dbReference type="ARBA" id="ARBA00022898"/>
    </source>
</evidence>
<dbReference type="Proteomes" id="UP000602050">
    <property type="component" value="Unassembled WGS sequence"/>
</dbReference>
<evidence type="ECO:0000256" key="2">
    <source>
        <dbReference type="ARBA" id="ARBA00022576"/>
    </source>
</evidence>
<evidence type="ECO:0000256" key="3">
    <source>
        <dbReference type="ARBA" id="ARBA00022679"/>
    </source>
</evidence>
<dbReference type="PANTHER" id="PTHR11986">
    <property type="entry name" value="AMINOTRANSFERASE CLASS III"/>
    <property type="match status" value="1"/>
</dbReference>
<dbReference type="InterPro" id="IPR015422">
    <property type="entry name" value="PyrdxlP-dep_Trfase_small"/>
</dbReference>
<dbReference type="Gene3D" id="3.40.640.10">
    <property type="entry name" value="Type I PLP-dependent aspartate aminotransferase-like (Major domain)"/>
    <property type="match status" value="1"/>
</dbReference>
<gene>
    <name evidence="6" type="ORF">GCM10010978_16660</name>
</gene>
<protein>
    <submittedName>
        <fullName evidence="6">Aminotransferase</fullName>
    </submittedName>
</protein>
<dbReference type="EMBL" id="BMEV01000026">
    <property type="protein sequence ID" value="GFZ75664.1"/>
    <property type="molecule type" value="Genomic_DNA"/>
</dbReference>
<dbReference type="InterPro" id="IPR049704">
    <property type="entry name" value="Aminotrans_3_PPA_site"/>
</dbReference>
<comment type="caution">
    <text evidence="6">The sequence shown here is derived from an EMBL/GenBank/DDBJ whole genome shotgun (WGS) entry which is preliminary data.</text>
</comment>
<dbReference type="Pfam" id="PF00202">
    <property type="entry name" value="Aminotran_3"/>
    <property type="match status" value="1"/>
</dbReference>
<dbReference type="InterPro" id="IPR015424">
    <property type="entry name" value="PyrdxlP-dep_Trfase"/>
</dbReference>
<name>A0A8J2TJH3_9BACI</name>
<dbReference type="InterPro" id="IPR050103">
    <property type="entry name" value="Class-III_PLP-dep_AT"/>
</dbReference>
<dbReference type="GO" id="GO:0042802">
    <property type="term" value="F:identical protein binding"/>
    <property type="evidence" value="ECO:0007669"/>
    <property type="project" value="TreeGrafter"/>
</dbReference>
<evidence type="ECO:0000313" key="7">
    <source>
        <dbReference type="Proteomes" id="UP000602050"/>
    </source>
</evidence>
<dbReference type="FunFam" id="3.40.640.10:FF:000004">
    <property type="entry name" value="Acetylornithine aminotransferase"/>
    <property type="match status" value="1"/>
</dbReference>
<evidence type="ECO:0000256" key="5">
    <source>
        <dbReference type="RuleBase" id="RU003560"/>
    </source>
</evidence>
<dbReference type="InterPro" id="IPR015421">
    <property type="entry name" value="PyrdxlP-dep_Trfase_major"/>
</dbReference>
<organism evidence="6 7">
    <name type="scientific">Compostibacillus humi</name>
    <dbReference type="NCBI Taxonomy" id="1245525"/>
    <lineage>
        <taxon>Bacteria</taxon>
        <taxon>Bacillati</taxon>
        <taxon>Bacillota</taxon>
        <taxon>Bacilli</taxon>
        <taxon>Bacillales</taxon>
        <taxon>Bacillaceae</taxon>
        <taxon>Compostibacillus</taxon>
    </lineage>
</organism>
<sequence>MLKRKRKETVLEQSIKWWNPGKTRQWQEDGIDLVIGERSGYYFYDMNGKKLMDVHLNGGTYNLGHRNPELIAALKEAMEYFDIGNHHFPAITRAQLAEDLARSTPENLRYSIFSSGGSEAVDVAVKCARYATKRKKVVSIINGYHGHSGIAVALGNERYSRPFLSEGSKEEFVHVPFNDLEAMEKALREEDVAAVVIETVPATYGFPLPEKGYLSDVKKLCEMYGTLYIADEVQTGLMRTGKLWGFEHYGIKPDILVTSKGFGGGIYPIAATVVSEEAGAWMNEDGFAHISTFGGSELGCIVAMKVLEISQREEVRQNVEFVARYLRTGLEEIKEKYPDFFTGIRQLGVVMGLEFNHPEGAKFVMRSLYKNGVWAIYSMLDPKVLQFKPGLLCDKSYCDELLSRCEESIREAARKVSYQYI</sequence>
<reference evidence="6" key="1">
    <citation type="journal article" date="2014" name="Int. J. Syst. Evol. Microbiol.">
        <title>Complete genome sequence of Corynebacterium casei LMG S-19264T (=DSM 44701T), isolated from a smear-ripened cheese.</title>
        <authorList>
            <consortium name="US DOE Joint Genome Institute (JGI-PGF)"/>
            <person name="Walter F."/>
            <person name="Albersmeier A."/>
            <person name="Kalinowski J."/>
            <person name="Ruckert C."/>
        </authorList>
    </citation>
    <scope>NUCLEOTIDE SEQUENCE</scope>
    <source>
        <strain evidence="6">CGMCC 1.12360</strain>
    </source>
</reference>
<keyword evidence="7" id="KW-1185">Reference proteome</keyword>
<dbReference type="PANTHER" id="PTHR11986:SF79">
    <property type="entry name" value="ACETYLORNITHINE AMINOTRANSFERASE, MITOCHONDRIAL"/>
    <property type="match status" value="1"/>
</dbReference>